<dbReference type="Proteomes" id="UP000256970">
    <property type="component" value="Unassembled WGS sequence"/>
</dbReference>
<protein>
    <recommendedName>
        <fullName evidence="4">Pherophorin domain-containing protein</fullName>
    </recommendedName>
</protein>
<dbReference type="EMBL" id="FNXT01000184">
    <property type="protein sequence ID" value="SZX61909.1"/>
    <property type="molecule type" value="Genomic_DNA"/>
</dbReference>
<proteinExistence type="predicted"/>
<organism evidence="2 3">
    <name type="scientific">Tetradesmus obliquus</name>
    <name type="common">Green alga</name>
    <name type="synonym">Acutodesmus obliquus</name>
    <dbReference type="NCBI Taxonomy" id="3088"/>
    <lineage>
        <taxon>Eukaryota</taxon>
        <taxon>Viridiplantae</taxon>
        <taxon>Chlorophyta</taxon>
        <taxon>core chlorophytes</taxon>
        <taxon>Chlorophyceae</taxon>
        <taxon>CS clade</taxon>
        <taxon>Sphaeropleales</taxon>
        <taxon>Scenedesmaceae</taxon>
        <taxon>Tetradesmus</taxon>
    </lineage>
</organism>
<evidence type="ECO:0000313" key="2">
    <source>
        <dbReference type="EMBL" id="SZX61909.1"/>
    </source>
</evidence>
<evidence type="ECO:0008006" key="4">
    <source>
        <dbReference type="Google" id="ProtNLM"/>
    </source>
</evidence>
<name>A0A383VAZ4_TETOB</name>
<evidence type="ECO:0000256" key="1">
    <source>
        <dbReference type="SAM" id="SignalP"/>
    </source>
</evidence>
<reference evidence="2 3" key="1">
    <citation type="submission" date="2016-10" db="EMBL/GenBank/DDBJ databases">
        <authorList>
            <person name="Cai Z."/>
        </authorList>
    </citation>
    <scope>NUCLEOTIDE SEQUENCE [LARGE SCALE GENOMIC DNA]</scope>
</reference>
<gene>
    <name evidence="2" type="ORF">BQ4739_LOCUS2463</name>
</gene>
<feature type="chain" id="PRO_5017004740" description="Pherophorin domain-containing protein" evidence="1">
    <location>
        <begin position="21"/>
        <end position="406"/>
    </location>
</feature>
<keyword evidence="1" id="KW-0732">Signal</keyword>
<keyword evidence="3" id="KW-1185">Reference proteome</keyword>
<evidence type="ECO:0000313" key="3">
    <source>
        <dbReference type="Proteomes" id="UP000256970"/>
    </source>
</evidence>
<feature type="signal peptide" evidence="1">
    <location>
        <begin position="1"/>
        <end position="20"/>
    </location>
</feature>
<sequence length="406" mass="43121">MKPSCQALTLCFVLPYVAEGRSCAKELVLGSSQLHGILASSAAAANSNSKLFSYSDARAASGPITALKVYWQPGGCINGISLSYGNAAAKTLGTASGMLSKQLQLAAGQTITSAQLRAADSCPANPNQCNLTAAAAAATGGICSTRPVPELWAQSAYAYELCAAAGLGDTVDFVNCIGVQSSASYNASIYDEAPQYSGTYSSQYSYIYSECTYLACRRAQPGCVSDADAGKLCWGTVVQLDPSYPTPAAAEAYIGYPCLETQRALVPEPRLAHSMHSTLPPDQQALYADGTWQACDCAAPAGTEPQVDAAIRNTARDLYWTEKCAKGSVDLLPSPVRQRWCSPGGSKFGAWQRAGPLNISMPAVRQLQIKLQILRKLREFLTSPEYANSPLKDFADSWRELRDKVG</sequence>
<dbReference type="AlphaFoldDB" id="A0A383VAZ4"/>
<accession>A0A383VAZ4</accession>